<reference evidence="1 2" key="1">
    <citation type="submission" date="2015-07" db="EMBL/GenBank/DDBJ databases">
        <title>Comparative genomics of the Sigatoka disease complex on banana suggests a link between parallel evolutionary changes in Pseudocercospora fijiensis and Pseudocercospora eumusae and increased virulence on the banana host.</title>
        <authorList>
            <person name="Chang T.-C."/>
            <person name="Salvucci A."/>
            <person name="Crous P.W."/>
            <person name="Stergiopoulos I."/>
        </authorList>
    </citation>
    <scope>NUCLEOTIDE SEQUENCE [LARGE SCALE GENOMIC DNA]</scope>
    <source>
        <strain evidence="1 2">CBS 114824</strain>
    </source>
</reference>
<name>A0A139HB76_9PEZI</name>
<organism evidence="1 2">
    <name type="scientific">Pseudocercospora eumusae</name>
    <dbReference type="NCBI Taxonomy" id="321146"/>
    <lineage>
        <taxon>Eukaryota</taxon>
        <taxon>Fungi</taxon>
        <taxon>Dikarya</taxon>
        <taxon>Ascomycota</taxon>
        <taxon>Pezizomycotina</taxon>
        <taxon>Dothideomycetes</taxon>
        <taxon>Dothideomycetidae</taxon>
        <taxon>Mycosphaerellales</taxon>
        <taxon>Mycosphaerellaceae</taxon>
        <taxon>Pseudocercospora</taxon>
    </lineage>
</organism>
<sequence>MTELLKLVGLASTHMNQESIMLGHLEWSDDRWFSPVIKAHRDDYKRANMLFEVVLSRTTKTRTVLMDCRRQEGIMLVVWHLLASDRLFWFLWRVIQRKFVLEDLHA</sequence>
<comment type="caution">
    <text evidence="1">The sequence shown here is derived from an EMBL/GenBank/DDBJ whole genome shotgun (WGS) entry which is preliminary data.</text>
</comment>
<gene>
    <name evidence="1" type="ORF">AC578_9853</name>
</gene>
<keyword evidence="2" id="KW-1185">Reference proteome</keyword>
<proteinExistence type="predicted"/>
<evidence type="ECO:0000313" key="2">
    <source>
        <dbReference type="Proteomes" id="UP000070133"/>
    </source>
</evidence>
<protein>
    <submittedName>
        <fullName evidence="1">Uncharacterized protein</fullName>
    </submittedName>
</protein>
<dbReference type="Proteomes" id="UP000070133">
    <property type="component" value="Unassembled WGS sequence"/>
</dbReference>
<dbReference type="EMBL" id="LFZN01000088">
    <property type="protein sequence ID" value="KXS99618.1"/>
    <property type="molecule type" value="Genomic_DNA"/>
</dbReference>
<accession>A0A139HB76</accession>
<dbReference type="AlphaFoldDB" id="A0A139HB76"/>
<evidence type="ECO:0000313" key="1">
    <source>
        <dbReference type="EMBL" id="KXS99618.1"/>
    </source>
</evidence>